<dbReference type="PROSITE" id="PS50928">
    <property type="entry name" value="ABC_TM1"/>
    <property type="match status" value="1"/>
</dbReference>
<organism evidence="9 10">
    <name type="scientific">Paenibacillus sabuli</name>
    <dbReference type="NCBI Taxonomy" id="2772509"/>
    <lineage>
        <taxon>Bacteria</taxon>
        <taxon>Bacillati</taxon>
        <taxon>Bacillota</taxon>
        <taxon>Bacilli</taxon>
        <taxon>Bacillales</taxon>
        <taxon>Paenibacillaceae</taxon>
        <taxon>Paenibacillus</taxon>
    </lineage>
</organism>
<name>A0A927BU47_9BACL</name>
<evidence type="ECO:0000313" key="9">
    <source>
        <dbReference type="EMBL" id="MBD2845559.1"/>
    </source>
</evidence>
<feature type="transmembrane region" description="Helical" evidence="7">
    <location>
        <begin position="7"/>
        <end position="25"/>
    </location>
</feature>
<feature type="transmembrane region" description="Helical" evidence="7">
    <location>
        <begin position="203"/>
        <end position="224"/>
    </location>
</feature>
<evidence type="ECO:0000256" key="7">
    <source>
        <dbReference type="RuleBase" id="RU363032"/>
    </source>
</evidence>
<feature type="transmembrane region" description="Helical" evidence="7">
    <location>
        <begin position="70"/>
        <end position="92"/>
    </location>
</feature>
<evidence type="ECO:0000256" key="3">
    <source>
        <dbReference type="ARBA" id="ARBA00022475"/>
    </source>
</evidence>
<dbReference type="GO" id="GO:0005886">
    <property type="term" value="C:plasma membrane"/>
    <property type="evidence" value="ECO:0007669"/>
    <property type="project" value="UniProtKB-SubCell"/>
</dbReference>
<dbReference type="CDD" id="cd06261">
    <property type="entry name" value="TM_PBP2"/>
    <property type="match status" value="1"/>
</dbReference>
<accession>A0A927BU47</accession>
<dbReference type="RefSeq" id="WP_190917250.1">
    <property type="nucleotide sequence ID" value="NZ_JACXIZ010000016.1"/>
</dbReference>
<evidence type="ECO:0000313" key="10">
    <source>
        <dbReference type="Proteomes" id="UP000621560"/>
    </source>
</evidence>
<dbReference type="PANTHER" id="PTHR43227">
    <property type="entry name" value="BLL4140 PROTEIN"/>
    <property type="match status" value="1"/>
</dbReference>
<sequence>MKKEQRLLIVTFSLPALLLYIYFFLSPVGEVMYYSFFEWDAVSSKTFVFLENFKVLISDPVFYRSLLNTLHLLAFLILLMIPLALLLAYLLYTEVRAFKFLRTVFFIPVIISSVATALMFQFIYENYFGILNTFLRSIGLGDYTRVWLSDPATVMSAVSLPLVWSHLGLIMIILLAGLQGVSTEVLEAAEMDGANEFQRLIRVIIPMISGVISLCLVLAVTTAFKQFDFILILTQGGPLHRSEVTGSYMYNQGFGMMNYGYGSAIAVSIMVIAVVVSVAVQKALNKAER</sequence>
<dbReference type="PANTHER" id="PTHR43227:SF11">
    <property type="entry name" value="BLL4140 PROTEIN"/>
    <property type="match status" value="1"/>
</dbReference>
<evidence type="ECO:0000259" key="8">
    <source>
        <dbReference type="PROSITE" id="PS50928"/>
    </source>
</evidence>
<reference evidence="9" key="1">
    <citation type="submission" date="2020-09" db="EMBL/GenBank/DDBJ databases">
        <title>A novel bacterium of genus Paenibacillus, isolated from South China Sea.</title>
        <authorList>
            <person name="Huang H."/>
            <person name="Mo K."/>
            <person name="Hu Y."/>
        </authorList>
    </citation>
    <scope>NUCLEOTIDE SEQUENCE</scope>
    <source>
        <strain evidence="9">IB182496</strain>
    </source>
</reference>
<feature type="domain" description="ABC transmembrane type-1" evidence="8">
    <location>
        <begin position="66"/>
        <end position="280"/>
    </location>
</feature>
<keyword evidence="2 7" id="KW-0813">Transport</keyword>
<keyword evidence="6 7" id="KW-0472">Membrane</keyword>
<dbReference type="Proteomes" id="UP000621560">
    <property type="component" value="Unassembled WGS sequence"/>
</dbReference>
<keyword evidence="10" id="KW-1185">Reference proteome</keyword>
<dbReference type="SUPFAM" id="SSF161098">
    <property type="entry name" value="MetI-like"/>
    <property type="match status" value="1"/>
</dbReference>
<dbReference type="Pfam" id="PF00528">
    <property type="entry name" value="BPD_transp_1"/>
    <property type="match status" value="1"/>
</dbReference>
<comment type="subcellular location">
    <subcellularLocation>
        <location evidence="1 7">Cell membrane</location>
        <topology evidence="1 7">Multi-pass membrane protein</topology>
    </subcellularLocation>
</comment>
<dbReference type="InterPro" id="IPR035906">
    <property type="entry name" value="MetI-like_sf"/>
</dbReference>
<dbReference type="InterPro" id="IPR000515">
    <property type="entry name" value="MetI-like"/>
</dbReference>
<dbReference type="EMBL" id="JACXIZ010000016">
    <property type="protein sequence ID" value="MBD2845559.1"/>
    <property type="molecule type" value="Genomic_DNA"/>
</dbReference>
<feature type="transmembrane region" description="Helical" evidence="7">
    <location>
        <begin position="104"/>
        <end position="124"/>
    </location>
</feature>
<evidence type="ECO:0000256" key="4">
    <source>
        <dbReference type="ARBA" id="ARBA00022692"/>
    </source>
</evidence>
<keyword evidence="5 7" id="KW-1133">Transmembrane helix</keyword>
<gene>
    <name evidence="9" type="ORF">IDH44_10190</name>
</gene>
<proteinExistence type="inferred from homology"/>
<protein>
    <submittedName>
        <fullName evidence="9">Sugar ABC transporter permease</fullName>
    </submittedName>
</protein>
<evidence type="ECO:0000256" key="2">
    <source>
        <dbReference type="ARBA" id="ARBA00022448"/>
    </source>
</evidence>
<comment type="similarity">
    <text evidence="7">Belongs to the binding-protein-dependent transport system permease family.</text>
</comment>
<dbReference type="InterPro" id="IPR050809">
    <property type="entry name" value="UgpAE/MalFG_permease"/>
</dbReference>
<dbReference type="AlphaFoldDB" id="A0A927BU47"/>
<dbReference type="GO" id="GO:0055085">
    <property type="term" value="P:transmembrane transport"/>
    <property type="evidence" value="ECO:0007669"/>
    <property type="project" value="InterPro"/>
</dbReference>
<evidence type="ECO:0000256" key="6">
    <source>
        <dbReference type="ARBA" id="ARBA00023136"/>
    </source>
</evidence>
<keyword evidence="3" id="KW-1003">Cell membrane</keyword>
<keyword evidence="4 7" id="KW-0812">Transmembrane</keyword>
<feature type="transmembrane region" description="Helical" evidence="7">
    <location>
        <begin position="163"/>
        <end position="182"/>
    </location>
</feature>
<evidence type="ECO:0000256" key="5">
    <source>
        <dbReference type="ARBA" id="ARBA00022989"/>
    </source>
</evidence>
<feature type="transmembrane region" description="Helical" evidence="7">
    <location>
        <begin position="259"/>
        <end position="280"/>
    </location>
</feature>
<dbReference type="Gene3D" id="1.10.3720.10">
    <property type="entry name" value="MetI-like"/>
    <property type="match status" value="1"/>
</dbReference>
<evidence type="ECO:0000256" key="1">
    <source>
        <dbReference type="ARBA" id="ARBA00004651"/>
    </source>
</evidence>
<comment type="caution">
    <text evidence="9">The sequence shown here is derived from an EMBL/GenBank/DDBJ whole genome shotgun (WGS) entry which is preliminary data.</text>
</comment>